<evidence type="ECO:0000313" key="2">
    <source>
        <dbReference type="EMBL" id="TWI49735.1"/>
    </source>
</evidence>
<dbReference type="Proteomes" id="UP000437862">
    <property type="component" value="Chromosome"/>
</dbReference>
<dbReference type="PANTHER" id="PTHR30528:SF0">
    <property type="entry name" value="CYTOPLASMIC PROTEIN"/>
    <property type="match status" value="1"/>
</dbReference>
<keyword evidence="4" id="KW-1185">Reference proteome</keyword>
<gene>
    <name evidence="1" type="ORF">GO485_06220</name>
    <name evidence="2" type="ORF">IP92_00956</name>
</gene>
<dbReference type="InterPro" id="IPR009351">
    <property type="entry name" value="AlkZ-like"/>
</dbReference>
<evidence type="ECO:0000313" key="4">
    <source>
        <dbReference type="Proteomes" id="UP000437862"/>
    </source>
</evidence>
<accession>A0A562PZ71</accession>
<proteinExistence type="predicted"/>
<dbReference type="EMBL" id="CP046904">
    <property type="protein sequence ID" value="QGZ38690.1"/>
    <property type="molecule type" value="Genomic_DNA"/>
</dbReference>
<dbReference type="AlphaFoldDB" id="A0A562PZ71"/>
<dbReference type="RefSeq" id="WP_145873405.1">
    <property type="nucleotide sequence ID" value="NZ_CP046904.1"/>
</dbReference>
<dbReference type="Proteomes" id="UP000315112">
    <property type="component" value="Unassembled WGS sequence"/>
</dbReference>
<organism evidence="2 3">
    <name type="scientific">Pseudoduganella flava</name>
    <dbReference type="NCBI Taxonomy" id="871742"/>
    <lineage>
        <taxon>Bacteria</taxon>
        <taxon>Pseudomonadati</taxon>
        <taxon>Pseudomonadota</taxon>
        <taxon>Betaproteobacteria</taxon>
        <taxon>Burkholderiales</taxon>
        <taxon>Oxalobacteraceae</taxon>
        <taxon>Telluria group</taxon>
        <taxon>Pseudoduganella</taxon>
    </lineage>
</organism>
<name>A0A562PZ71_9BURK</name>
<dbReference type="Pfam" id="PF06224">
    <property type="entry name" value="AlkZ-like"/>
    <property type="match status" value="1"/>
</dbReference>
<evidence type="ECO:0000313" key="3">
    <source>
        <dbReference type="Proteomes" id="UP000315112"/>
    </source>
</evidence>
<reference evidence="2 3" key="1">
    <citation type="journal article" date="2015" name="Stand. Genomic Sci.">
        <title>Genomic Encyclopedia of Bacterial and Archaeal Type Strains, Phase III: the genomes of soil and plant-associated and newly described type strains.</title>
        <authorList>
            <person name="Whitman W.B."/>
            <person name="Woyke T."/>
            <person name="Klenk H.P."/>
            <person name="Zhou Y."/>
            <person name="Lilburn T.G."/>
            <person name="Beck B.J."/>
            <person name="De Vos P."/>
            <person name="Vandamme P."/>
            <person name="Eisen J.A."/>
            <person name="Garrity G."/>
            <person name="Hugenholtz P."/>
            <person name="Kyrpides N.C."/>
        </authorList>
    </citation>
    <scope>NUCLEOTIDE SEQUENCE [LARGE SCALE GENOMIC DNA]</scope>
    <source>
        <strain evidence="2 3">CGMCC 1.10685</strain>
    </source>
</reference>
<reference evidence="1 4" key="3">
    <citation type="submission" date="2019-12" db="EMBL/GenBank/DDBJ databases">
        <title>Draft Genome Sequences of Six Type Strains of the Genus Massilia.</title>
        <authorList>
            <person name="Miess H."/>
            <person name="Frediansyah A."/>
            <person name="Goeker M."/>
            <person name="Gross H."/>
        </authorList>
    </citation>
    <scope>NUCLEOTIDE SEQUENCE [LARGE SCALE GENOMIC DNA]</scope>
    <source>
        <strain evidence="1 4">DSM 26639</strain>
    </source>
</reference>
<evidence type="ECO:0008006" key="5">
    <source>
        <dbReference type="Google" id="ProtNLM"/>
    </source>
</evidence>
<sequence>MTDLTLTLPAARALHLAAQGLAAPRRARATKADVLAAIRRMLVLQIDTIHVVARSPYLVLWSRLGDYPQQWLDELLAEGALFEYWAHEACFVPAADYPLLRHRMLDPEAMGWRRSTAWLRERRAEADALLAHVRTHGPVRSADFERTDGKAGGWWEWKPEKRTLEALFMVGELMIARRQQFQRVYDVAERVLSRIIPHLLPGWSDAQLPSHGDVRRTLALNAVRALGVAKAGWIPDYYRTKPPHVDQAALADAGLLLRARVEGWKEPVYIHPDHADLAAQAAAGTLAPTLTTILSPFDPVVWDRRRALELFGFDYRLECYTPADKRRHGYFTLPLLRRGALVGRVDAKAHRRDGVFELKALWLEPGVRISERFTRDLAQALRRCAQWHGCASIAVVRTEPAAFAAPLQALLGSDDDDEVRAA</sequence>
<protein>
    <recommendedName>
        <fullName evidence="5">Winged helix-turn-helix domain-containing protein</fullName>
    </recommendedName>
</protein>
<dbReference type="EMBL" id="VLKW01000002">
    <property type="protein sequence ID" value="TWI49735.1"/>
    <property type="molecule type" value="Genomic_DNA"/>
</dbReference>
<evidence type="ECO:0000313" key="1">
    <source>
        <dbReference type="EMBL" id="QGZ38690.1"/>
    </source>
</evidence>
<reference evidence="2" key="2">
    <citation type="submission" date="2019-07" db="EMBL/GenBank/DDBJ databases">
        <authorList>
            <person name="Whitman W."/>
            <person name="Huntemann M."/>
            <person name="Clum A."/>
            <person name="Pillay M."/>
            <person name="Palaniappan K."/>
            <person name="Varghese N."/>
            <person name="Mikhailova N."/>
            <person name="Stamatis D."/>
            <person name="Reddy T."/>
            <person name="Daum C."/>
            <person name="Shapiro N."/>
            <person name="Ivanova N."/>
            <person name="Kyrpides N."/>
            <person name="Woyke T."/>
        </authorList>
    </citation>
    <scope>NUCLEOTIDE SEQUENCE</scope>
    <source>
        <strain evidence="2">CGMCC 1.10685</strain>
    </source>
</reference>
<dbReference type="PANTHER" id="PTHR30528">
    <property type="entry name" value="CYTOPLASMIC PROTEIN"/>
    <property type="match status" value="1"/>
</dbReference>
<dbReference type="OrthoDB" id="9787207at2"/>